<evidence type="ECO:0000256" key="1">
    <source>
        <dbReference type="SAM" id="MobiDB-lite"/>
    </source>
</evidence>
<dbReference type="KEGG" id="rtc:APU90_03125"/>
<keyword evidence="6" id="KW-1185">Reference proteome</keyword>
<dbReference type="RefSeq" id="WP_027692475.1">
    <property type="nucleotide sequence ID" value="NZ_CP037977.1"/>
</dbReference>
<accession>A0A0C5BDF4</accession>
<keyword evidence="2" id="KW-1133">Transmembrane helix</keyword>
<feature type="domain" description="LytR/CpsA/Psr regulator C-terminal" evidence="3">
    <location>
        <begin position="89"/>
        <end position="177"/>
    </location>
</feature>
<comment type="caution">
    <text evidence="4">The sequence shown here is derived from an EMBL/GenBank/DDBJ whole genome shotgun (WGS) entry which is preliminary data.</text>
</comment>
<evidence type="ECO:0000256" key="2">
    <source>
        <dbReference type="SAM" id="Phobius"/>
    </source>
</evidence>
<dbReference type="Proteomes" id="UP000052979">
    <property type="component" value="Unassembled WGS sequence"/>
</dbReference>
<organism evidence="4 6">
    <name type="scientific">Rathayibacter toxicus</name>
    <dbReference type="NCBI Taxonomy" id="145458"/>
    <lineage>
        <taxon>Bacteria</taxon>
        <taxon>Bacillati</taxon>
        <taxon>Actinomycetota</taxon>
        <taxon>Actinomycetes</taxon>
        <taxon>Micrococcales</taxon>
        <taxon>Microbacteriaceae</taxon>
        <taxon>Rathayibacter</taxon>
    </lineage>
</organism>
<dbReference type="AlphaFoldDB" id="A0A0C5BDF4"/>
<dbReference type="EMBL" id="PSWU01000004">
    <property type="protein sequence ID" value="PPI16406.1"/>
    <property type="molecule type" value="Genomic_DNA"/>
</dbReference>
<gene>
    <name evidence="5" type="ORF">C5C51_03120</name>
    <name evidence="4" type="ORF">VT73_04370</name>
</gene>
<feature type="compositionally biased region" description="Basic and acidic residues" evidence="1">
    <location>
        <begin position="1"/>
        <end position="12"/>
    </location>
</feature>
<dbReference type="KEGG" id="rtx:TI83_03350"/>
<keyword evidence="2" id="KW-0812">Transmembrane</keyword>
<dbReference type="InterPro" id="IPR027381">
    <property type="entry name" value="LytR/CpsA/Psr_C"/>
</dbReference>
<dbReference type="eggNOG" id="ENOG5034A0C">
    <property type="taxonomic scope" value="Bacteria"/>
</dbReference>
<evidence type="ECO:0000313" key="6">
    <source>
        <dbReference type="Proteomes" id="UP000052979"/>
    </source>
</evidence>
<dbReference type="EMBL" id="LBFI01000024">
    <property type="protein sequence ID" value="KKM46280.1"/>
    <property type="molecule type" value="Genomic_DNA"/>
</dbReference>
<evidence type="ECO:0000313" key="7">
    <source>
        <dbReference type="Proteomes" id="UP000237966"/>
    </source>
</evidence>
<protein>
    <recommendedName>
        <fullName evidence="3">LytR/CpsA/Psr regulator C-terminal domain-containing protein</fullName>
    </recommendedName>
</protein>
<dbReference type="Gene3D" id="3.30.70.2390">
    <property type="match status" value="1"/>
</dbReference>
<sequence length="180" mass="18782">MSNTYPRDRFDEVSVTEGRVGAHRRPPAPRSRAITLGWAALATGVIVLLGFIGLRVIDGRVEFNDVLTPPSSFAEAVPTPTPMPTVDSSVRVAVLNGTSTTGLAARAARTLTASGWSVPTVTTAKTESETVTRIYYTTPSLEGAARGLVQSLGVGTVTLTQDFGGTGSLVVMLGADYSAK</sequence>
<evidence type="ECO:0000313" key="4">
    <source>
        <dbReference type="EMBL" id="KKM46280.1"/>
    </source>
</evidence>
<dbReference type="STRING" id="145458.APU90_03125"/>
<proteinExistence type="predicted"/>
<reference evidence="4 6" key="1">
    <citation type="submission" date="2015-04" db="EMBL/GenBank/DDBJ databases">
        <title>Draft genome sequence of Rathayibacter toxicus strain FH-142 (AKA 70134 or CS 32), a Western Australian isolate.</title>
        <authorList>
            <consortium name="Consortium for Microbial Forensics and Genomics (microFORGE)"/>
            <person name="Knight B.M."/>
            <person name="Roberts D.P."/>
            <person name="Lin D."/>
            <person name="Hari K."/>
            <person name="Fletcher J."/>
            <person name="Melcher U."/>
            <person name="Blagden T."/>
            <person name="Luster D.G."/>
            <person name="Sechler A.J."/>
            <person name="Schneider W.L."/>
            <person name="Winegar R.A."/>
        </authorList>
    </citation>
    <scope>NUCLEOTIDE SEQUENCE [LARGE SCALE GENOMIC DNA]</scope>
    <source>
        <strain evidence="4 6">FH142</strain>
    </source>
</reference>
<evidence type="ECO:0000313" key="5">
    <source>
        <dbReference type="EMBL" id="PPI16406.1"/>
    </source>
</evidence>
<dbReference type="Proteomes" id="UP000237966">
    <property type="component" value="Unassembled WGS sequence"/>
</dbReference>
<dbReference type="PATRIC" id="fig|145458.7.peg.779"/>
<keyword evidence="2" id="KW-0472">Membrane</keyword>
<name>A0A0C5BDF4_9MICO</name>
<dbReference type="Pfam" id="PF13399">
    <property type="entry name" value="LytR_C"/>
    <property type="match status" value="1"/>
</dbReference>
<reference evidence="5 7" key="2">
    <citation type="submission" date="2018-02" db="EMBL/GenBank/DDBJ databases">
        <title>Bacteriophage NCPPB3778 and a type I-E CRISPR drive the evolution of the US Biological Select Agent, Rathayibacter toxicus.</title>
        <authorList>
            <person name="Davis E.W.II."/>
            <person name="Tabima J.F."/>
            <person name="Weisberg A.J."/>
            <person name="Lopes L.D."/>
            <person name="Wiseman M.S."/>
            <person name="Wiseman M.S."/>
            <person name="Pupko T."/>
            <person name="Belcher M.S."/>
            <person name="Sechler A.J."/>
            <person name="Tancos M.A."/>
            <person name="Schroeder B.K."/>
            <person name="Murray T.D."/>
            <person name="Luster D.G."/>
            <person name="Schneider W.L."/>
            <person name="Rogers E."/>
            <person name="Andreote F.D."/>
            <person name="Grunwald N.J."/>
            <person name="Putnam M.L."/>
            <person name="Chang J.H."/>
        </authorList>
    </citation>
    <scope>NUCLEOTIDE SEQUENCE [LARGE SCALE GENOMIC DNA]</scope>
    <source>
        <strain evidence="5 7">FH99</strain>
    </source>
</reference>
<dbReference type="OrthoDB" id="5125199at2"/>
<feature type="transmembrane region" description="Helical" evidence="2">
    <location>
        <begin position="33"/>
        <end position="54"/>
    </location>
</feature>
<feature type="region of interest" description="Disordered" evidence="1">
    <location>
        <begin position="1"/>
        <end position="28"/>
    </location>
</feature>
<evidence type="ECO:0000259" key="3">
    <source>
        <dbReference type="Pfam" id="PF13399"/>
    </source>
</evidence>